<dbReference type="EMBL" id="MSCK01000001">
    <property type="protein sequence ID" value="PQJ71786.1"/>
    <property type="molecule type" value="Genomic_DNA"/>
</dbReference>
<sequence>MKNEESTCKKIKEELDNLYSDLKEEKVNNLNHCSECEIDEPNILKINSPYDAVLINTAQDGKGGFIPIGGGRDLNWEAGIGNTKGPNSVKNWIPAYVIKDRAWTNSIYSNANWISYYSNARQKASKEEAYFRIKFNLNTSVDPSQFFLDMKFFADNSVHEIYVNGKPQSIHSSTVLPQVSSGNPYGYVGFQADKEVNIKLMNDWQKCLNEVIVHVKSGAHYVGFLAQNSSNCYEVEPPNYKPSLNIKWGDSDCDCIESTDMEKMIITVCNPFSNISFSNYSIGTIEVFHQNGKKIELLPNGNPSIEVIPKGAFCFGTIKPCSCVSREFVLINNGAKQGKYRFKIAGICYNVELHYDLEDCLEFSICKD</sequence>
<name>A0A2P6CA45_9FLAO</name>
<dbReference type="OrthoDB" id="9765926at2"/>
<comment type="caution">
    <text evidence="2">The sequence shown here is derived from an EMBL/GenBank/DDBJ whole genome shotgun (WGS) entry which is preliminary data.</text>
</comment>
<evidence type="ECO:0000313" key="3">
    <source>
        <dbReference type="Proteomes" id="UP000247345"/>
    </source>
</evidence>
<dbReference type="Proteomes" id="UP000247345">
    <property type="component" value="Unassembled WGS sequence"/>
</dbReference>
<protein>
    <submittedName>
        <fullName evidence="2">Uncharacterized protein</fullName>
    </submittedName>
</protein>
<evidence type="ECO:0000256" key="1">
    <source>
        <dbReference type="SAM" id="Coils"/>
    </source>
</evidence>
<evidence type="ECO:0000313" key="2">
    <source>
        <dbReference type="EMBL" id="PQJ71786.1"/>
    </source>
</evidence>
<gene>
    <name evidence="2" type="ORF">BTO14_00300</name>
</gene>
<reference evidence="2 3" key="1">
    <citation type="submission" date="2016-12" db="EMBL/GenBank/DDBJ databases">
        <title>Trade-off between light-utilization and light-protection in marine flavobacteria.</title>
        <authorList>
            <person name="Kumagai Y."/>
            <person name="Yoshizawa S."/>
            <person name="Kogure K."/>
            <person name="Iwasaki W."/>
        </authorList>
    </citation>
    <scope>NUCLEOTIDE SEQUENCE [LARGE SCALE GENOMIC DNA]</scope>
    <source>
        <strain evidence="2 3">KCTC 12100</strain>
    </source>
</reference>
<accession>A0A2P6CA45</accession>
<feature type="coiled-coil region" evidence="1">
    <location>
        <begin position="1"/>
        <end position="28"/>
    </location>
</feature>
<dbReference type="RefSeq" id="WP_105047450.1">
    <property type="nucleotide sequence ID" value="NZ_CP150661.1"/>
</dbReference>
<keyword evidence="1" id="KW-0175">Coiled coil</keyword>
<dbReference type="AlphaFoldDB" id="A0A2P6CA45"/>
<organism evidence="2 3">
    <name type="scientific">Polaribacter butkevichii</name>
    <dbReference type="NCBI Taxonomy" id="218490"/>
    <lineage>
        <taxon>Bacteria</taxon>
        <taxon>Pseudomonadati</taxon>
        <taxon>Bacteroidota</taxon>
        <taxon>Flavobacteriia</taxon>
        <taxon>Flavobacteriales</taxon>
        <taxon>Flavobacteriaceae</taxon>
    </lineage>
</organism>
<proteinExistence type="predicted"/>
<keyword evidence="3" id="KW-1185">Reference proteome</keyword>